<dbReference type="GO" id="GO:0016987">
    <property type="term" value="F:sigma factor activity"/>
    <property type="evidence" value="ECO:0007669"/>
    <property type="project" value="UniProtKB-KW"/>
</dbReference>
<dbReference type="InterPro" id="IPR007627">
    <property type="entry name" value="RNA_pol_sigma70_r2"/>
</dbReference>
<evidence type="ECO:0000256" key="4">
    <source>
        <dbReference type="ARBA" id="ARBA00023163"/>
    </source>
</evidence>
<dbReference type="GO" id="GO:0003677">
    <property type="term" value="F:DNA binding"/>
    <property type="evidence" value="ECO:0007669"/>
    <property type="project" value="InterPro"/>
</dbReference>
<evidence type="ECO:0000259" key="6">
    <source>
        <dbReference type="Pfam" id="PF08281"/>
    </source>
</evidence>
<keyword evidence="4" id="KW-0804">Transcription</keyword>
<dbReference type="CDD" id="cd06171">
    <property type="entry name" value="Sigma70_r4"/>
    <property type="match status" value="1"/>
</dbReference>
<dbReference type="Pfam" id="PF04542">
    <property type="entry name" value="Sigma70_r2"/>
    <property type="match status" value="1"/>
</dbReference>
<name>A0A1G9S6S8_9BACT</name>
<dbReference type="EMBL" id="FNFO01000012">
    <property type="protein sequence ID" value="SDM31186.1"/>
    <property type="molecule type" value="Genomic_DNA"/>
</dbReference>
<keyword evidence="3" id="KW-0731">Sigma factor</keyword>
<dbReference type="AlphaFoldDB" id="A0A1G9S6S8"/>
<dbReference type="SUPFAM" id="SSF88946">
    <property type="entry name" value="Sigma2 domain of RNA polymerase sigma factors"/>
    <property type="match status" value="1"/>
</dbReference>
<keyword evidence="8" id="KW-1185">Reference proteome</keyword>
<dbReference type="SUPFAM" id="SSF88659">
    <property type="entry name" value="Sigma3 and sigma4 domains of RNA polymerase sigma factors"/>
    <property type="match status" value="1"/>
</dbReference>
<dbReference type="InterPro" id="IPR013325">
    <property type="entry name" value="RNA_pol_sigma_r2"/>
</dbReference>
<dbReference type="InterPro" id="IPR036388">
    <property type="entry name" value="WH-like_DNA-bd_sf"/>
</dbReference>
<reference evidence="7 8" key="1">
    <citation type="submission" date="2016-10" db="EMBL/GenBank/DDBJ databases">
        <authorList>
            <person name="de Groot N.N."/>
        </authorList>
    </citation>
    <scope>NUCLEOTIDE SEQUENCE [LARGE SCALE GENOMIC DNA]</scope>
    <source>
        <strain evidence="7 8">DSM 25186</strain>
    </source>
</reference>
<dbReference type="Pfam" id="PF08281">
    <property type="entry name" value="Sigma70_r4_2"/>
    <property type="match status" value="1"/>
</dbReference>
<feature type="domain" description="RNA polymerase sigma factor 70 region 4 type 2" evidence="6">
    <location>
        <begin position="130"/>
        <end position="180"/>
    </location>
</feature>
<gene>
    <name evidence="7" type="ORF">SAMN05421823_11249</name>
</gene>
<accession>A0A1G9S6S8</accession>
<dbReference type="GO" id="GO:0006352">
    <property type="term" value="P:DNA-templated transcription initiation"/>
    <property type="evidence" value="ECO:0007669"/>
    <property type="project" value="InterPro"/>
</dbReference>
<keyword evidence="2" id="KW-0805">Transcription regulation</keyword>
<dbReference type="PANTHER" id="PTHR43133:SF46">
    <property type="entry name" value="RNA POLYMERASE SIGMA-70 FACTOR ECF SUBFAMILY"/>
    <property type="match status" value="1"/>
</dbReference>
<protein>
    <submittedName>
        <fullName evidence="7">RNA polymerase sigma-70 factor, ECF subfamily</fullName>
    </submittedName>
</protein>
<dbReference type="STRING" id="1075417.SAMN05421823_11249"/>
<dbReference type="RefSeq" id="WP_176956191.1">
    <property type="nucleotide sequence ID" value="NZ_FNFO01000012.1"/>
</dbReference>
<dbReference type="Gene3D" id="1.10.10.10">
    <property type="entry name" value="Winged helix-like DNA-binding domain superfamily/Winged helix DNA-binding domain"/>
    <property type="match status" value="1"/>
</dbReference>
<evidence type="ECO:0000313" key="7">
    <source>
        <dbReference type="EMBL" id="SDM31186.1"/>
    </source>
</evidence>
<proteinExistence type="inferred from homology"/>
<dbReference type="NCBIfam" id="TIGR02937">
    <property type="entry name" value="sigma70-ECF"/>
    <property type="match status" value="1"/>
</dbReference>
<evidence type="ECO:0000259" key="5">
    <source>
        <dbReference type="Pfam" id="PF04542"/>
    </source>
</evidence>
<dbReference type="InterPro" id="IPR013249">
    <property type="entry name" value="RNA_pol_sigma70_r4_t2"/>
</dbReference>
<evidence type="ECO:0000313" key="8">
    <source>
        <dbReference type="Proteomes" id="UP000198510"/>
    </source>
</evidence>
<dbReference type="InterPro" id="IPR039425">
    <property type="entry name" value="RNA_pol_sigma-70-like"/>
</dbReference>
<dbReference type="InterPro" id="IPR013324">
    <property type="entry name" value="RNA_pol_sigma_r3/r4-like"/>
</dbReference>
<dbReference type="PANTHER" id="PTHR43133">
    <property type="entry name" value="RNA POLYMERASE ECF-TYPE SIGMA FACTO"/>
    <property type="match status" value="1"/>
</dbReference>
<evidence type="ECO:0000256" key="1">
    <source>
        <dbReference type="ARBA" id="ARBA00010641"/>
    </source>
</evidence>
<evidence type="ECO:0000256" key="2">
    <source>
        <dbReference type="ARBA" id="ARBA00023015"/>
    </source>
</evidence>
<dbReference type="InterPro" id="IPR014284">
    <property type="entry name" value="RNA_pol_sigma-70_dom"/>
</dbReference>
<comment type="similarity">
    <text evidence="1">Belongs to the sigma-70 factor family. ECF subfamily.</text>
</comment>
<organism evidence="7 8">
    <name type="scientific">Catalinimonas alkaloidigena</name>
    <dbReference type="NCBI Taxonomy" id="1075417"/>
    <lineage>
        <taxon>Bacteria</taxon>
        <taxon>Pseudomonadati</taxon>
        <taxon>Bacteroidota</taxon>
        <taxon>Cytophagia</taxon>
        <taxon>Cytophagales</taxon>
        <taxon>Catalimonadaceae</taxon>
        <taxon>Catalinimonas</taxon>
    </lineage>
</organism>
<dbReference type="Gene3D" id="1.10.1740.10">
    <property type="match status" value="1"/>
</dbReference>
<sequence>MESSSPLRVEPQAECQLWQAFLDGSDAALSELYRRYADRLYSYGRQFTAQDELVLDTVQEVFFTLIKSRTTLNAAVSVKFYLYASFRRLLFRQLKRERKWVLKEEMPEAEGFQITLEPEFLTRYTLDEKRLIENACNRLPKRQREILMLFYYEGLSYREVADVMGLANPKTARTMLYRAVDSLGTLLSPHKELLRVALLFIGV</sequence>
<evidence type="ECO:0000256" key="3">
    <source>
        <dbReference type="ARBA" id="ARBA00023082"/>
    </source>
</evidence>
<feature type="domain" description="RNA polymerase sigma-70 region 2" evidence="5">
    <location>
        <begin position="32"/>
        <end position="98"/>
    </location>
</feature>
<dbReference type="Proteomes" id="UP000198510">
    <property type="component" value="Unassembled WGS sequence"/>
</dbReference>